<dbReference type="EMBL" id="FNVA01000002">
    <property type="protein sequence ID" value="SEG04596.1"/>
    <property type="molecule type" value="Genomic_DNA"/>
</dbReference>
<keyword evidence="8" id="KW-1185">Reference proteome</keyword>
<evidence type="ECO:0000259" key="6">
    <source>
        <dbReference type="Pfam" id="PF00485"/>
    </source>
</evidence>
<gene>
    <name evidence="7" type="ORF">SAMN05421819_1801</name>
</gene>
<keyword evidence="4" id="KW-0547">Nucleotide-binding</keyword>
<dbReference type="InterPro" id="IPR027417">
    <property type="entry name" value="P-loop_NTPase"/>
</dbReference>
<keyword evidence="3" id="KW-0808">Transferase</keyword>
<dbReference type="PANTHER" id="PTHR10285">
    <property type="entry name" value="URIDINE KINASE"/>
    <property type="match status" value="1"/>
</dbReference>
<evidence type="ECO:0000256" key="1">
    <source>
        <dbReference type="ARBA" id="ARBA00004690"/>
    </source>
</evidence>
<comment type="pathway">
    <text evidence="1">Pyrimidine metabolism; UMP biosynthesis via salvage pathway; UMP from uridine: step 1/1.</text>
</comment>
<dbReference type="SUPFAM" id="SSF52540">
    <property type="entry name" value="P-loop containing nucleoside triphosphate hydrolases"/>
    <property type="match status" value="1"/>
</dbReference>
<dbReference type="Proteomes" id="UP000236728">
    <property type="component" value="Unassembled WGS sequence"/>
</dbReference>
<sequence>MHYAFSVELPPDASSAPAPVRPAVIGPVVIGIAGCSGSGKTTLAHELARQLDATVFPLDLYYRDLSHFPFEQRDKQNFDHPDSLESELFIEHIRTLKQGQSIQRPVYDFSIHSRVPGRFEPVHPQRYLVVEGILGLHYEELLPLYDFSIYVDAPNAICLRRRIYRDMRERGRTEESVIAQFEATARPMAELYVVPSQERASIVVQGTEALDWSIELIFKTMKSRGLLDPLPAK</sequence>
<dbReference type="GO" id="GO:0005524">
    <property type="term" value="F:ATP binding"/>
    <property type="evidence" value="ECO:0007669"/>
    <property type="project" value="InterPro"/>
</dbReference>
<dbReference type="InterPro" id="IPR000764">
    <property type="entry name" value="Uridine_kinase-like"/>
</dbReference>
<dbReference type="EC" id="2.7.1.48" evidence="2"/>
<evidence type="ECO:0000256" key="5">
    <source>
        <dbReference type="ARBA" id="ARBA00022777"/>
    </source>
</evidence>
<dbReference type="InterPro" id="IPR006083">
    <property type="entry name" value="PRK/URK"/>
</dbReference>
<dbReference type="GO" id="GO:0004849">
    <property type="term" value="F:uridine kinase activity"/>
    <property type="evidence" value="ECO:0007669"/>
    <property type="project" value="UniProtKB-EC"/>
</dbReference>
<proteinExistence type="predicted"/>
<evidence type="ECO:0000256" key="4">
    <source>
        <dbReference type="ARBA" id="ARBA00022741"/>
    </source>
</evidence>
<dbReference type="GO" id="GO:0044206">
    <property type="term" value="P:UMP salvage"/>
    <property type="evidence" value="ECO:0007669"/>
    <property type="project" value="UniProtKB-UniPathway"/>
</dbReference>
<dbReference type="NCBIfam" id="NF004018">
    <property type="entry name" value="PRK05480.1"/>
    <property type="match status" value="1"/>
</dbReference>
<reference evidence="7 8" key="1">
    <citation type="submission" date="2016-10" db="EMBL/GenBank/DDBJ databases">
        <authorList>
            <person name="de Groot N.N."/>
        </authorList>
    </citation>
    <scope>NUCLEOTIDE SEQUENCE [LARGE SCALE GENOMIC DNA]</scope>
    <source>
        <strain evidence="7 8">DSM 22489</strain>
    </source>
</reference>
<evidence type="ECO:0000256" key="3">
    <source>
        <dbReference type="ARBA" id="ARBA00022679"/>
    </source>
</evidence>
<evidence type="ECO:0000313" key="8">
    <source>
        <dbReference type="Proteomes" id="UP000236728"/>
    </source>
</evidence>
<dbReference type="UniPathway" id="UPA00574">
    <property type="reaction ID" value="UER00637"/>
</dbReference>
<dbReference type="Gene3D" id="3.40.50.300">
    <property type="entry name" value="P-loop containing nucleotide triphosphate hydrolases"/>
    <property type="match status" value="1"/>
</dbReference>
<keyword evidence="5 7" id="KW-0418">Kinase</keyword>
<organism evidence="7 8">
    <name type="scientific">Bryocella elongata</name>
    <dbReference type="NCBI Taxonomy" id="863522"/>
    <lineage>
        <taxon>Bacteria</taxon>
        <taxon>Pseudomonadati</taxon>
        <taxon>Acidobacteriota</taxon>
        <taxon>Terriglobia</taxon>
        <taxon>Terriglobales</taxon>
        <taxon>Acidobacteriaceae</taxon>
        <taxon>Bryocella</taxon>
    </lineage>
</organism>
<dbReference type="PRINTS" id="PR00988">
    <property type="entry name" value="URIDINKINASE"/>
</dbReference>
<accession>A0A1H5X020</accession>
<dbReference type="AlphaFoldDB" id="A0A1H5X020"/>
<protein>
    <recommendedName>
        <fullName evidence="2">uridine/cytidine kinase</fullName>
        <ecNumber evidence="2">2.7.1.48</ecNumber>
    </recommendedName>
</protein>
<evidence type="ECO:0000256" key="2">
    <source>
        <dbReference type="ARBA" id="ARBA00012137"/>
    </source>
</evidence>
<dbReference type="Pfam" id="PF00485">
    <property type="entry name" value="PRK"/>
    <property type="match status" value="1"/>
</dbReference>
<name>A0A1H5X020_9BACT</name>
<feature type="domain" description="Phosphoribulokinase/uridine kinase" evidence="6">
    <location>
        <begin position="29"/>
        <end position="207"/>
    </location>
</feature>
<dbReference type="OrthoDB" id="9777642at2"/>
<dbReference type="CDD" id="cd02023">
    <property type="entry name" value="UMPK"/>
    <property type="match status" value="1"/>
</dbReference>
<evidence type="ECO:0000313" key="7">
    <source>
        <dbReference type="EMBL" id="SEG04596.1"/>
    </source>
</evidence>